<evidence type="ECO:0000259" key="3">
    <source>
        <dbReference type="PROSITE" id="PS50157"/>
    </source>
</evidence>
<dbReference type="OrthoDB" id="40579at2759"/>
<dbReference type="Pfam" id="PF23202">
    <property type="entry name" value="PAH_ZNF598"/>
    <property type="match status" value="1"/>
</dbReference>
<dbReference type="GO" id="GO:0043022">
    <property type="term" value="F:ribosome binding"/>
    <property type="evidence" value="ECO:0007669"/>
    <property type="project" value="TreeGrafter"/>
</dbReference>
<proteinExistence type="predicted"/>
<dbReference type="GO" id="GO:0016567">
    <property type="term" value="P:protein ubiquitination"/>
    <property type="evidence" value="ECO:0007669"/>
    <property type="project" value="TreeGrafter"/>
</dbReference>
<gene>
    <name evidence="4" type="ORF">TRFO_11077</name>
</gene>
<keyword evidence="5" id="KW-1185">Reference proteome</keyword>
<accession>A0A1J4J5D8</accession>
<dbReference type="PANTHER" id="PTHR22938:SF0">
    <property type="entry name" value="E3 UBIQUITIN-PROTEIN LIGASE ZNF598"/>
    <property type="match status" value="1"/>
</dbReference>
<dbReference type="VEuPathDB" id="TrichDB:TRFO_11077"/>
<dbReference type="GO" id="GO:0061630">
    <property type="term" value="F:ubiquitin protein ligase activity"/>
    <property type="evidence" value="ECO:0007669"/>
    <property type="project" value="InterPro"/>
</dbReference>
<dbReference type="GO" id="GO:0072344">
    <property type="term" value="P:rescue of stalled ribosome"/>
    <property type="evidence" value="ECO:0007669"/>
    <property type="project" value="InterPro"/>
</dbReference>
<evidence type="ECO:0000313" key="5">
    <source>
        <dbReference type="Proteomes" id="UP000179807"/>
    </source>
</evidence>
<dbReference type="InterPro" id="IPR013087">
    <property type="entry name" value="Znf_C2H2_type"/>
</dbReference>
<name>A0A1J4J5D8_9EUKA</name>
<dbReference type="Proteomes" id="UP000179807">
    <property type="component" value="Unassembled WGS sequence"/>
</dbReference>
<dbReference type="SMART" id="SM00355">
    <property type="entry name" value="ZnF_C2H2"/>
    <property type="match status" value="4"/>
</dbReference>
<dbReference type="PROSITE" id="PS00028">
    <property type="entry name" value="ZINC_FINGER_C2H2_1"/>
    <property type="match status" value="1"/>
</dbReference>
<keyword evidence="1" id="KW-0863">Zinc-finger</keyword>
<dbReference type="AlphaFoldDB" id="A0A1J4J5D8"/>
<dbReference type="RefSeq" id="XP_068347603.1">
    <property type="nucleotide sequence ID" value="XM_068495826.1"/>
</dbReference>
<dbReference type="GO" id="GO:0008270">
    <property type="term" value="F:zinc ion binding"/>
    <property type="evidence" value="ECO:0007669"/>
    <property type="project" value="UniProtKB-KW"/>
</dbReference>
<dbReference type="GeneID" id="94830530"/>
<feature type="compositionally biased region" description="Polar residues" evidence="2">
    <location>
        <begin position="344"/>
        <end position="372"/>
    </location>
</feature>
<dbReference type="InterPro" id="IPR057634">
    <property type="entry name" value="PAH_ZNF598/HEL2"/>
</dbReference>
<keyword evidence="1" id="KW-0479">Metal-binding</keyword>
<evidence type="ECO:0000313" key="4">
    <source>
        <dbReference type="EMBL" id="OHS94466.1"/>
    </source>
</evidence>
<comment type="caution">
    <text evidence="4">The sequence shown here is derived from an EMBL/GenBank/DDBJ whole genome shotgun (WGS) entry which is preliminary data.</text>
</comment>
<feature type="domain" description="C2H2-type" evidence="3">
    <location>
        <begin position="87"/>
        <end position="109"/>
    </location>
</feature>
<evidence type="ECO:0000256" key="1">
    <source>
        <dbReference type="PROSITE-ProRule" id="PRU00042"/>
    </source>
</evidence>
<organism evidence="4 5">
    <name type="scientific">Tritrichomonas foetus</name>
    <dbReference type="NCBI Taxonomy" id="1144522"/>
    <lineage>
        <taxon>Eukaryota</taxon>
        <taxon>Metamonada</taxon>
        <taxon>Parabasalia</taxon>
        <taxon>Tritrichomonadida</taxon>
        <taxon>Tritrichomonadidae</taxon>
        <taxon>Tritrichomonas</taxon>
    </lineage>
</organism>
<dbReference type="InterPro" id="IPR044288">
    <property type="entry name" value="ZNF598/HEL2"/>
</dbReference>
<dbReference type="PANTHER" id="PTHR22938">
    <property type="entry name" value="ZINC FINGER PROTEIN 598"/>
    <property type="match status" value="1"/>
</dbReference>
<evidence type="ECO:0000256" key="2">
    <source>
        <dbReference type="SAM" id="MobiDB-lite"/>
    </source>
</evidence>
<protein>
    <submittedName>
        <fullName evidence="4">Zinc finger, C2H2 type family protein</fullName>
    </submittedName>
</protein>
<dbReference type="PROSITE" id="PS50157">
    <property type="entry name" value="ZINC_FINGER_C2H2_2"/>
    <property type="match status" value="1"/>
</dbReference>
<feature type="compositionally biased region" description="Pro residues" evidence="2">
    <location>
        <begin position="375"/>
        <end position="390"/>
    </location>
</feature>
<keyword evidence="1" id="KW-0862">Zinc</keyword>
<reference evidence="4" key="1">
    <citation type="submission" date="2016-10" db="EMBL/GenBank/DDBJ databases">
        <authorList>
            <person name="Benchimol M."/>
            <person name="Almeida L.G."/>
            <person name="Vasconcelos A.T."/>
            <person name="Perreira-Neves A."/>
            <person name="Rosa I.A."/>
            <person name="Tasca T."/>
            <person name="Bogo M.R."/>
            <person name="de Souza W."/>
        </authorList>
    </citation>
    <scope>NUCLEOTIDE SEQUENCE [LARGE SCALE GENOMIC DNA]</scope>
    <source>
        <strain evidence="4">K</strain>
    </source>
</reference>
<dbReference type="EMBL" id="MLAK01001315">
    <property type="protein sequence ID" value="OHS94466.1"/>
    <property type="molecule type" value="Genomic_DNA"/>
</dbReference>
<sequence>MPITYRVLSPCNHSDLCLQCYVRNVVCYDNHQCGFCTKEFSSDPIVTTDLTLSYATAKPRAQKHSTQYHFYYFEDQILQETNSYLSFKCSKCGSSFRYQNEFTNHVKIHKCNSCMICINSQRFLPCEAITYTSNDFTEHKKHHPKCPCCNFSSFDKHELETHMNEKHVRCDICLSMFNKVVWCKSEQNLLYHYGSEHFVCHYPTCMDSLIAFATEAELLRHLNSEHHENVNMTGTSLVQQRPVENLDEEKRERIKELNQKFLQKLSQVFAHDESKIIALKNEARLLIQNRKSVQDFYRRFCEICGEHKNKVFTDMVAIMPDPQKRAELLRLSENVELAKKPVFKTQSPPVSRSNSRNMPKSTSMPSVSNSMEEANPPPPYQNQQRPPPPQQSRQQKKKKKFTVITSC</sequence>
<feature type="region of interest" description="Disordered" evidence="2">
    <location>
        <begin position="340"/>
        <end position="407"/>
    </location>
</feature>